<feature type="compositionally biased region" description="Basic and acidic residues" evidence="1">
    <location>
        <begin position="1363"/>
        <end position="1396"/>
    </location>
</feature>
<feature type="compositionally biased region" description="Polar residues" evidence="1">
    <location>
        <begin position="32"/>
        <end position="47"/>
    </location>
</feature>
<dbReference type="GO" id="GO:1990817">
    <property type="term" value="F:poly(A) RNA polymerase activity"/>
    <property type="evidence" value="ECO:0007669"/>
    <property type="project" value="UniProtKB-EC"/>
</dbReference>
<feature type="compositionally biased region" description="Basic residues" evidence="1">
    <location>
        <begin position="125"/>
        <end position="137"/>
    </location>
</feature>
<organism evidence="2 3">
    <name type="scientific">Blattamonas nauphoetae</name>
    <dbReference type="NCBI Taxonomy" id="2049346"/>
    <lineage>
        <taxon>Eukaryota</taxon>
        <taxon>Metamonada</taxon>
        <taxon>Preaxostyla</taxon>
        <taxon>Oxymonadida</taxon>
        <taxon>Blattamonas</taxon>
    </lineage>
</organism>
<feature type="compositionally biased region" description="Polar residues" evidence="1">
    <location>
        <begin position="1032"/>
        <end position="1042"/>
    </location>
</feature>
<feature type="compositionally biased region" description="Basic and acidic residues" evidence="1">
    <location>
        <begin position="1015"/>
        <end position="1031"/>
    </location>
</feature>
<feature type="region of interest" description="Disordered" evidence="1">
    <location>
        <begin position="83"/>
        <end position="202"/>
    </location>
</feature>
<feature type="region of interest" description="Disordered" evidence="1">
    <location>
        <begin position="1012"/>
        <end position="1042"/>
    </location>
</feature>
<feature type="region of interest" description="Disordered" evidence="1">
    <location>
        <begin position="1124"/>
        <end position="1174"/>
    </location>
</feature>
<dbReference type="SUPFAM" id="SSF81631">
    <property type="entry name" value="PAP/OAS1 substrate-binding domain"/>
    <property type="match status" value="1"/>
</dbReference>
<keyword evidence="2" id="KW-0548">Nucleotidyltransferase</keyword>
<evidence type="ECO:0000313" key="2">
    <source>
        <dbReference type="EMBL" id="KAK2963363.1"/>
    </source>
</evidence>
<dbReference type="PANTHER" id="PTHR23092:SF15">
    <property type="entry name" value="INACTIVE NON-CANONICAL POLY(A) RNA POLYMERASE PROTEIN TRF4-2-RELATED"/>
    <property type="match status" value="1"/>
</dbReference>
<dbReference type="EC" id="2.7.7.19" evidence="2"/>
<feature type="region of interest" description="Disordered" evidence="1">
    <location>
        <begin position="837"/>
        <end position="867"/>
    </location>
</feature>
<proteinExistence type="predicted"/>
<feature type="region of interest" description="Disordered" evidence="1">
    <location>
        <begin position="336"/>
        <end position="363"/>
    </location>
</feature>
<comment type="caution">
    <text evidence="2">The sequence shown here is derived from an EMBL/GenBank/DDBJ whole genome shotgun (WGS) entry which is preliminary data.</text>
</comment>
<dbReference type="Proteomes" id="UP001281761">
    <property type="component" value="Unassembled WGS sequence"/>
</dbReference>
<feature type="compositionally biased region" description="Basic and acidic residues" evidence="1">
    <location>
        <begin position="1124"/>
        <end position="1160"/>
    </location>
</feature>
<protein>
    <submittedName>
        <fullName evidence="2">Non-canonical poly(A) RNA polymerase PAPD5/7</fullName>
        <ecNumber evidence="2">2.7.7.19</ecNumber>
    </submittedName>
</protein>
<feature type="region of interest" description="Disordered" evidence="1">
    <location>
        <begin position="391"/>
        <end position="431"/>
    </location>
</feature>
<dbReference type="InterPro" id="IPR045862">
    <property type="entry name" value="Trf4-like"/>
</dbReference>
<feature type="region of interest" description="Disordered" evidence="1">
    <location>
        <begin position="27"/>
        <end position="69"/>
    </location>
</feature>
<accession>A0ABQ9YHX9</accession>
<feature type="compositionally biased region" description="Polar residues" evidence="1">
    <location>
        <begin position="1161"/>
        <end position="1173"/>
    </location>
</feature>
<evidence type="ECO:0000313" key="3">
    <source>
        <dbReference type="Proteomes" id="UP001281761"/>
    </source>
</evidence>
<feature type="compositionally biased region" description="Basic and acidic residues" evidence="1">
    <location>
        <begin position="272"/>
        <end position="296"/>
    </location>
</feature>
<feature type="compositionally biased region" description="Basic and acidic residues" evidence="1">
    <location>
        <begin position="193"/>
        <end position="202"/>
    </location>
</feature>
<feature type="compositionally biased region" description="Basic residues" evidence="1">
    <location>
        <begin position="170"/>
        <end position="183"/>
    </location>
</feature>
<keyword evidence="2" id="KW-0808">Transferase</keyword>
<dbReference type="PANTHER" id="PTHR23092">
    <property type="entry name" value="POLY(A) RNA POLYMERASE"/>
    <property type="match status" value="1"/>
</dbReference>
<keyword evidence="3" id="KW-1185">Reference proteome</keyword>
<feature type="compositionally biased region" description="Basic and acidic residues" evidence="1">
    <location>
        <begin position="101"/>
        <end position="110"/>
    </location>
</feature>
<gene>
    <name evidence="2" type="ORF">BLNAU_1897</name>
</gene>
<sequence>MTDPNQTSPPHVTLRIEKKVGSLKVAYDEESQCLSSPGRSPTNSPTADHQKDYDPFGTPSLPLDRSEQTTVLNPFDDVEAVSLKSLTPDHMASSLPVSSYENEKKGKESEQGSIQSLNTNEDKERKRREKKERQRLKRQIESKEGKEKAEKLIEKEENASRRSREDKRDKKGKKKKDKKRKKKDSVEYVNNSDDSKDSDAREVTTADFLIQSEKNSISAYTDQQPSTFSLSGKSLVGGVDERDGDDEEDDGTEKKRRKKRNKNAELDWMLQAEKEKQHAKERSQRIDAQKKKDSELLRQKLEDLTKLSKESAQSELAAAKEAEKLNINPFQEQKLGEKHHSTHSNDALTSISSPHQDHHALRSQSPPIHSHLIVPTLEDSPPAVRLLKDNKQDSQQISNIPLSSSSSPSLPNLPPYSAQYGVSHPKMNSVSEQRALDNQSLLSSTPVPASQLFLLTHFFLDHFIAQKENVSKIPYSFERNQTLPFISSLSTYQALLKVGQGYSPVKSSDVPNLDQNDLFLSFPLPKTSHPNDLFFSQLTAEIQTFESINTLTQSEILHRLWLIEQIWQQVRLISPHYLLCVTGSFTSYTSLPTSDVDIVIVYPQQWMYVQRVQRMMRSLLELWYGDQILSEPIRQRSQDIWDVRKKAIAALGNNTIKLCETCGTVLCGCLCDCDIQIAQTLHTNSIYPTNGKDDDERKHIKELLGMELTRATQMSLDFSSAMIVSSVYIANELRIRKPDLRSIQRIIVDADKVESNESKQVANQTTIKTEIHQHEKEHTNSETQNSSKDDLPLKADVRTRLNHWFVDTPFTPSTLPPTPVHYTHTLLEQLHNQLSSLQTSLTTSQRYPKTGGYDRQSPSPSLGEHLLQSDSEAASQFSAMTTYPLDLFDPPFESNFIKSKIPLVKLTHSKSKLHADISAFVVSGIVNSDFLRNLLLFFPAAQGIILVLKSFLLLHNLNEPFRGGLGGYPLCLIVVSHLQMYRQNYGIDWRDASQGELLLSFFQLYGEVRSPIETNPEKSDKTQEGSKEKDSSLPQSSETVPTPQFSSLLHAISIRGKGAYLPIDQIRTSRSVLFEKVDSGCDRLIVEDPLDGNNNTTRSCYHWPEIKEVFGNAYREMMKMKAKVEKRERLRKAERERISQSGNEDKETGKDHSQTDKDASTQETSTSPFSYDKSSPDLPILSSAQIDALSVEDTVSLFSSCSILHTILPISVSHLEDRINRDNADWIENENSFFVPGSSIPQHLPSPVMSQDHSLTSLSSFPGADYPLGYSRPKPHFGVPPPLSGLNSRPHNPLATLTLPPSSQGQPILSHSIAVKSHAHPPRYPNSSPREDEAIQRGLQSHGRMQNRSYRGPHTQYPSNQGRRNDRRNEKQFGYEWKPDNRERRSDDQRDSTDGH</sequence>
<feature type="region of interest" description="Disordered" evidence="1">
    <location>
        <begin position="1341"/>
        <end position="1396"/>
    </location>
</feature>
<feature type="compositionally biased region" description="Polar residues" evidence="1">
    <location>
        <begin position="344"/>
        <end position="354"/>
    </location>
</feature>
<feature type="compositionally biased region" description="Polar residues" evidence="1">
    <location>
        <begin position="216"/>
        <end position="232"/>
    </location>
</feature>
<reference evidence="2 3" key="1">
    <citation type="journal article" date="2022" name="bioRxiv">
        <title>Genomics of Preaxostyla Flagellates Illuminates Evolutionary Transitions and the Path Towards Mitochondrial Loss.</title>
        <authorList>
            <person name="Novak L.V.F."/>
            <person name="Treitli S.C."/>
            <person name="Pyrih J."/>
            <person name="Halakuc P."/>
            <person name="Pipaliya S.V."/>
            <person name="Vacek V."/>
            <person name="Brzon O."/>
            <person name="Soukal P."/>
            <person name="Eme L."/>
            <person name="Dacks J.B."/>
            <person name="Karnkowska A."/>
            <person name="Elias M."/>
            <person name="Hampl V."/>
        </authorList>
    </citation>
    <scope>NUCLEOTIDE SEQUENCE [LARGE SCALE GENOMIC DNA]</scope>
    <source>
        <strain evidence="2">NAU3</strain>
        <tissue evidence="2">Gut</tissue>
    </source>
</reference>
<feature type="region of interest" description="Disordered" evidence="1">
    <location>
        <begin position="216"/>
        <end position="296"/>
    </location>
</feature>
<dbReference type="EMBL" id="JARBJD010000007">
    <property type="protein sequence ID" value="KAK2963363.1"/>
    <property type="molecule type" value="Genomic_DNA"/>
</dbReference>
<dbReference type="SUPFAM" id="SSF81301">
    <property type="entry name" value="Nucleotidyltransferase"/>
    <property type="match status" value="1"/>
</dbReference>
<dbReference type="InterPro" id="IPR043519">
    <property type="entry name" value="NT_sf"/>
</dbReference>
<name>A0ABQ9YHX9_9EUKA</name>
<feature type="compositionally biased region" description="Low complexity" evidence="1">
    <location>
        <begin position="394"/>
        <end position="410"/>
    </location>
</feature>
<evidence type="ECO:0000256" key="1">
    <source>
        <dbReference type="SAM" id="MobiDB-lite"/>
    </source>
</evidence>
<feature type="region of interest" description="Disordered" evidence="1">
    <location>
        <begin position="1272"/>
        <end position="1307"/>
    </location>
</feature>
<feature type="compositionally biased region" description="Acidic residues" evidence="1">
    <location>
        <begin position="242"/>
        <end position="251"/>
    </location>
</feature>
<dbReference type="Gene3D" id="1.10.1410.10">
    <property type="match status" value="1"/>
</dbReference>
<feature type="compositionally biased region" description="Basic and acidic residues" evidence="1">
    <location>
        <begin position="138"/>
        <end position="169"/>
    </location>
</feature>